<evidence type="ECO:0000313" key="5">
    <source>
        <dbReference type="Proteomes" id="UP001204015"/>
    </source>
</evidence>
<dbReference type="Proteomes" id="UP001204015">
    <property type="component" value="Unassembled WGS sequence"/>
</dbReference>
<reference evidence="4 5" key="1">
    <citation type="submission" date="2022-06" db="EMBL/GenBank/DDBJ databases">
        <title>A taxonomic note on the genus Prevotella: Description of four novel genera and emended description of the genera Hallella and Xylanibacter.</title>
        <authorList>
            <person name="Hitch T.C.A."/>
        </authorList>
    </citation>
    <scope>NUCLEOTIDE SEQUENCE [LARGE SCALE GENOMIC DNA]</scope>
    <source>
        <strain evidence="4 5">DSM 100619</strain>
    </source>
</reference>
<dbReference type="InterPro" id="IPR024370">
    <property type="entry name" value="PBP_domain"/>
</dbReference>
<evidence type="ECO:0000256" key="1">
    <source>
        <dbReference type="ARBA" id="ARBA00022729"/>
    </source>
</evidence>
<dbReference type="InterPro" id="IPR050811">
    <property type="entry name" value="Phosphate_ABC_transporter"/>
</dbReference>
<evidence type="ECO:0000313" key="4">
    <source>
        <dbReference type="EMBL" id="MCO6025553.1"/>
    </source>
</evidence>
<proteinExistence type="predicted"/>
<dbReference type="PROSITE" id="PS51257">
    <property type="entry name" value="PROKAR_LIPOPROTEIN"/>
    <property type="match status" value="1"/>
</dbReference>
<feature type="signal peptide" evidence="2">
    <location>
        <begin position="1"/>
        <end position="22"/>
    </location>
</feature>
<evidence type="ECO:0000259" key="3">
    <source>
        <dbReference type="Pfam" id="PF12849"/>
    </source>
</evidence>
<gene>
    <name evidence="4" type="ORF">NG821_06820</name>
</gene>
<dbReference type="EMBL" id="JAMXLY010000020">
    <property type="protein sequence ID" value="MCO6025553.1"/>
    <property type="molecule type" value="Genomic_DNA"/>
</dbReference>
<feature type="chain" id="PRO_5046546272" evidence="2">
    <location>
        <begin position="23"/>
        <end position="317"/>
    </location>
</feature>
<name>A0ABT1BWU8_9BACT</name>
<dbReference type="PANTHER" id="PTHR30570">
    <property type="entry name" value="PERIPLASMIC PHOSPHATE BINDING COMPONENT OF PHOSPHATE ABC TRANSPORTER"/>
    <property type="match status" value="1"/>
</dbReference>
<dbReference type="PANTHER" id="PTHR30570:SF1">
    <property type="entry name" value="PHOSPHATE-BINDING PROTEIN PSTS"/>
    <property type="match status" value="1"/>
</dbReference>
<sequence>MKKSSLLILVVLVLVSSTFSLGSCSSKGTQKGGNGKELSGTIALSGAFALYPLAVKWAAEFEKMYPDVTIDLSAGGAGKGITDVLAGQVDLGMVSRDLKAAEVHQGALAIAVAKDAVVPTINAHNPVYKELLAKGLSIEAAKGLWVTGSVKTWGQVVGSANAAKVDVYTRSDACGAAETFAKWMGKKQEDLKGTGVFGDPGVAQQLAKDPNGIGFNNIGYAYDDKTHKLNPGLAIAPIDVNGNGKLDENEKFYGNKDQLIKAIAEGKYPSPPARYLYLVAKGKPTNPIVIAFLKFILGKGQKYNIPAGYIALNNKKL</sequence>
<dbReference type="SUPFAM" id="SSF53850">
    <property type="entry name" value="Periplasmic binding protein-like II"/>
    <property type="match status" value="1"/>
</dbReference>
<dbReference type="RefSeq" id="WP_252760911.1">
    <property type="nucleotide sequence ID" value="NZ_JAMXLY010000020.1"/>
</dbReference>
<keyword evidence="5" id="KW-1185">Reference proteome</keyword>
<dbReference type="Pfam" id="PF12849">
    <property type="entry name" value="PBP_like_2"/>
    <property type="match status" value="1"/>
</dbReference>
<dbReference type="Gene3D" id="3.40.190.10">
    <property type="entry name" value="Periplasmic binding protein-like II"/>
    <property type="match status" value="2"/>
</dbReference>
<protein>
    <submittedName>
        <fullName evidence="4">Substrate-binding domain-containing protein</fullName>
    </submittedName>
</protein>
<organism evidence="4 5">
    <name type="scientific">Segatella cerevisiae</name>
    <dbReference type="NCBI Taxonomy" id="2053716"/>
    <lineage>
        <taxon>Bacteria</taxon>
        <taxon>Pseudomonadati</taxon>
        <taxon>Bacteroidota</taxon>
        <taxon>Bacteroidia</taxon>
        <taxon>Bacteroidales</taxon>
        <taxon>Prevotellaceae</taxon>
        <taxon>Segatella</taxon>
    </lineage>
</organism>
<keyword evidence="1 2" id="KW-0732">Signal</keyword>
<comment type="caution">
    <text evidence="4">The sequence shown here is derived from an EMBL/GenBank/DDBJ whole genome shotgun (WGS) entry which is preliminary data.</text>
</comment>
<feature type="domain" description="PBP" evidence="3">
    <location>
        <begin position="39"/>
        <end position="297"/>
    </location>
</feature>
<accession>A0ABT1BWU8</accession>
<evidence type="ECO:0000256" key="2">
    <source>
        <dbReference type="SAM" id="SignalP"/>
    </source>
</evidence>